<keyword evidence="4" id="KW-1185">Reference proteome</keyword>
<name>A0A2T1HP50_9HYPH</name>
<feature type="transmembrane region" description="Helical" evidence="1">
    <location>
        <begin position="216"/>
        <end position="238"/>
    </location>
</feature>
<feature type="transmembrane region" description="Helical" evidence="1">
    <location>
        <begin position="273"/>
        <end position="291"/>
    </location>
</feature>
<sequence>MHQRVDLTRDANARRERLTGILLICGAFLCFSLLDCTAKWLNHSIPAMQTTWARYMSNVVLVFAVLNPWTKPGVSRTVRPGLQVVRSLLLFGSTAANFFALQYLQLAQTISIAFATPLLVALLAGPILGERVGVHRYLAIVVGFMGVLVVTRPGFGMHPAILMCMLSVTCYAFYNIATRKLAAYDPPHTTLFYSGLGGVVILTPFLPLFWSAPPSALVWVGMVITGVLGGFGHFLLILAHQRAPAAVLSPFIYTQLLWMIGLGYFVFGDVPDRYTVVGSLIVVASGLYLLLRERRR</sequence>
<keyword evidence="1" id="KW-1133">Transmembrane helix</keyword>
<dbReference type="InterPro" id="IPR000620">
    <property type="entry name" value="EamA_dom"/>
</dbReference>
<feature type="transmembrane region" description="Helical" evidence="1">
    <location>
        <begin position="245"/>
        <end position="267"/>
    </location>
</feature>
<keyword evidence="1" id="KW-0472">Membrane</keyword>
<dbReference type="EMBL" id="PVZS01000025">
    <property type="protein sequence ID" value="PSC03434.1"/>
    <property type="molecule type" value="Genomic_DNA"/>
</dbReference>
<keyword evidence="1" id="KW-0812">Transmembrane</keyword>
<dbReference type="PANTHER" id="PTHR22911:SF103">
    <property type="entry name" value="BLR2811 PROTEIN"/>
    <property type="match status" value="1"/>
</dbReference>
<proteinExistence type="predicted"/>
<reference evidence="4" key="1">
    <citation type="submission" date="2018-03" db="EMBL/GenBank/DDBJ databases">
        <authorList>
            <person name="Sun L."/>
            <person name="Liu H."/>
            <person name="Chen W."/>
            <person name="Huang K."/>
            <person name="Liu W."/>
            <person name="Gao X."/>
        </authorList>
    </citation>
    <scope>NUCLEOTIDE SEQUENCE [LARGE SCALE GENOMIC DNA]</scope>
    <source>
        <strain evidence="4">SH9</strain>
    </source>
</reference>
<dbReference type="OrthoDB" id="9815809at2"/>
<feature type="domain" description="EamA" evidence="2">
    <location>
        <begin position="159"/>
        <end position="286"/>
    </location>
</feature>
<dbReference type="SUPFAM" id="SSF103481">
    <property type="entry name" value="Multidrug resistance efflux transporter EmrE"/>
    <property type="match status" value="2"/>
</dbReference>
<dbReference type="Proteomes" id="UP000239772">
    <property type="component" value="Unassembled WGS sequence"/>
</dbReference>
<feature type="transmembrane region" description="Helical" evidence="1">
    <location>
        <begin position="21"/>
        <end position="40"/>
    </location>
</feature>
<dbReference type="AlphaFoldDB" id="A0A2T1HP50"/>
<feature type="transmembrane region" description="Helical" evidence="1">
    <location>
        <begin position="137"/>
        <end position="154"/>
    </location>
</feature>
<dbReference type="InterPro" id="IPR037185">
    <property type="entry name" value="EmrE-like"/>
</dbReference>
<evidence type="ECO:0000313" key="3">
    <source>
        <dbReference type="EMBL" id="PSC03434.1"/>
    </source>
</evidence>
<feature type="transmembrane region" description="Helical" evidence="1">
    <location>
        <begin position="81"/>
        <end position="100"/>
    </location>
</feature>
<gene>
    <name evidence="3" type="ORF">SLNSH_18755</name>
</gene>
<feature type="transmembrane region" description="Helical" evidence="1">
    <location>
        <begin position="52"/>
        <end position="69"/>
    </location>
</feature>
<organism evidence="3 4">
    <name type="scientific">Alsobacter soli</name>
    <dbReference type="NCBI Taxonomy" id="2109933"/>
    <lineage>
        <taxon>Bacteria</taxon>
        <taxon>Pseudomonadati</taxon>
        <taxon>Pseudomonadota</taxon>
        <taxon>Alphaproteobacteria</taxon>
        <taxon>Hyphomicrobiales</taxon>
        <taxon>Alsobacteraceae</taxon>
        <taxon>Alsobacter</taxon>
    </lineage>
</organism>
<comment type="caution">
    <text evidence="3">The sequence shown here is derived from an EMBL/GenBank/DDBJ whole genome shotgun (WGS) entry which is preliminary data.</text>
</comment>
<protein>
    <submittedName>
        <fullName evidence="3">EamA family transporter</fullName>
    </submittedName>
</protein>
<feature type="transmembrane region" description="Helical" evidence="1">
    <location>
        <begin position="106"/>
        <end position="125"/>
    </location>
</feature>
<feature type="domain" description="EamA" evidence="2">
    <location>
        <begin position="19"/>
        <end position="151"/>
    </location>
</feature>
<dbReference type="RefSeq" id="WP_106338705.1">
    <property type="nucleotide sequence ID" value="NZ_PVZS01000025.1"/>
</dbReference>
<evidence type="ECO:0000256" key="1">
    <source>
        <dbReference type="SAM" id="Phobius"/>
    </source>
</evidence>
<feature type="transmembrane region" description="Helical" evidence="1">
    <location>
        <begin position="160"/>
        <end position="178"/>
    </location>
</feature>
<dbReference type="GO" id="GO:0016020">
    <property type="term" value="C:membrane"/>
    <property type="evidence" value="ECO:0007669"/>
    <property type="project" value="InterPro"/>
</dbReference>
<accession>A0A2T1HP50</accession>
<feature type="transmembrane region" description="Helical" evidence="1">
    <location>
        <begin position="190"/>
        <end position="210"/>
    </location>
</feature>
<evidence type="ECO:0000259" key="2">
    <source>
        <dbReference type="Pfam" id="PF00892"/>
    </source>
</evidence>
<dbReference type="Pfam" id="PF00892">
    <property type="entry name" value="EamA"/>
    <property type="match status" value="2"/>
</dbReference>
<evidence type="ECO:0000313" key="4">
    <source>
        <dbReference type="Proteomes" id="UP000239772"/>
    </source>
</evidence>
<dbReference type="PANTHER" id="PTHR22911">
    <property type="entry name" value="ACYL-MALONYL CONDENSING ENZYME-RELATED"/>
    <property type="match status" value="1"/>
</dbReference>